<keyword evidence="1" id="KW-0472">Membrane</keyword>
<organism evidence="2">
    <name type="scientific">Ostreococcus tauri</name>
    <name type="common">Marine green alga</name>
    <dbReference type="NCBI Taxonomy" id="70448"/>
    <lineage>
        <taxon>Eukaryota</taxon>
        <taxon>Viridiplantae</taxon>
        <taxon>Chlorophyta</taxon>
        <taxon>Mamiellophyceae</taxon>
        <taxon>Mamiellales</taxon>
        <taxon>Bathycoccaceae</taxon>
        <taxon>Ostreococcus</taxon>
    </lineage>
</organism>
<dbReference type="EMBL" id="KZ155785">
    <property type="protein sequence ID" value="OUS45884.1"/>
    <property type="molecule type" value="Genomic_DNA"/>
</dbReference>
<accession>A0A1Y5ICD4</accession>
<reference evidence="2" key="1">
    <citation type="submission" date="2017-04" db="EMBL/GenBank/DDBJ databases">
        <title>Population genomics of picophytoplankton unveils novel chromosome hypervariability.</title>
        <authorList>
            <consortium name="DOE Joint Genome Institute"/>
            <person name="Blanc-Mathieu R."/>
            <person name="Krasovec M."/>
            <person name="Hebrard M."/>
            <person name="Yau S."/>
            <person name="Desgranges E."/>
            <person name="Martin J."/>
            <person name="Schackwitz W."/>
            <person name="Kuo A."/>
            <person name="Salin G."/>
            <person name="Donnadieu C."/>
            <person name="Desdevises Y."/>
            <person name="Sanchez-Ferandin S."/>
            <person name="Moreau H."/>
            <person name="Rivals E."/>
            <person name="Grigoriev I.V."/>
            <person name="Grimsley N."/>
            <person name="Eyre-Walker A."/>
            <person name="Piganeau G."/>
        </authorList>
    </citation>
    <scope>NUCLEOTIDE SEQUENCE [LARGE SCALE GENOMIC DNA]</scope>
    <source>
        <strain evidence="2">RCC 1115</strain>
    </source>
</reference>
<dbReference type="AlphaFoldDB" id="A0A1Y5ICD4"/>
<dbReference type="Proteomes" id="UP000195557">
    <property type="component" value="Unassembled WGS sequence"/>
</dbReference>
<evidence type="ECO:0000313" key="2">
    <source>
        <dbReference type="EMBL" id="OUS45884.1"/>
    </source>
</evidence>
<protein>
    <recommendedName>
        <fullName evidence="3">DUF3172 domain-containing protein</fullName>
    </recommendedName>
</protein>
<sequence length="180" mass="19696">MGFDGGGRGGELNKFLVAGAFVVGIGAGVVFDTAVDLEPSNVASREILDRRTPSSELCMANGASAMVFDQRVFLSLNPFNVYVAQPEVKPGCVLRRSNWNVLERKGVVDKKSEDVCKSHMNTFAFVGNLDQSPEVSCVYHSEEAENQFMRDPSRAVLGDGVVQTMREKIDAQTTKGDRFR</sequence>
<feature type="transmembrane region" description="Helical" evidence="1">
    <location>
        <begin position="12"/>
        <end position="31"/>
    </location>
</feature>
<proteinExistence type="predicted"/>
<evidence type="ECO:0000256" key="1">
    <source>
        <dbReference type="SAM" id="Phobius"/>
    </source>
</evidence>
<evidence type="ECO:0008006" key="3">
    <source>
        <dbReference type="Google" id="ProtNLM"/>
    </source>
</evidence>
<dbReference type="InterPro" id="IPR021511">
    <property type="entry name" value="DUF3172"/>
</dbReference>
<dbReference type="Pfam" id="PF11371">
    <property type="entry name" value="DUF3172"/>
    <property type="match status" value="1"/>
</dbReference>
<keyword evidence="1" id="KW-0812">Transmembrane</keyword>
<keyword evidence="1" id="KW-1133">Transmembrane helix</keyword>
<dbReference type="eggNOG" id="ENOG502S1FT">
    <property type="taxonomic scope" value="Eukaryota"/>
</dbReference>
<gene>
    <name evidence="2" type="ORF">BE221DRAFT_146207</name>
</gene>
<name>A0A1Y5ICD4_OSTTA</name>